<reference evidence="2" key="1">
    <citation type="submission" date="2021-03" db="EMBL/GenBank/DDBJ databases">
        <title>Draft genome sequence of rust myrtle Austropuccinia psidii MF-1, a brazilian biotype.</title>
        <authorList>
            <person name="Quecine M.C."/>
            <person name="Pachon D.M.R."/>
            <person name="Bonatelli M.L."/>
            <person name="Correr F.H."/>
            <person name="Franceschini L.M."/>
            <person name="Leite T.F."/>
            <person name="Margarido G.R.A."/>
            <person name="Almeida C.A."/>
            <person name="Ferrarezi J.A."/>
            <person name="Labate C.A."/>
        </authorList>
    </citation>
    <scope>NUCLEOTIDE SEQUENCE</scope>
    <source>
        <strain evidence="2">MF-1</strain>
    </source>
</reference>
<protein>
    <submittedName>
        <fullName evidence="2">Uncharacterized protein</fullName>
    </submittedName>
</protein>
<proteinExistence type="predicted"/>
<accession>A0A9Q3PUR0</accession>
<dbReference type="Proteomes" id="UP000765509">
    <property type="component" value="Unassembled WGS sequence"/>
</dbReference>
<feature type="region of interest" description="Disordered" evidence="1">
    <location>
        <begin position="1"/>
        <end position="87"/>
    </location>
</feature>
<gene>
    <name evidence="2" type="ORF">O181_114623</name>
</gene>
<organism evidence="2 3">
    <name type="scientific">Austropuccinia psidii MF-1</name>
    <dbReference type="NCBI Taxonomy" id="1389203"/>
    <lineage>
        <taxon>Eukaryota</taxon>
        <taxon>Fungi</taxon>
        <taxon>Dikarya</taxon>
        <taxon>Basidiomycota</taxon>
        <taxon>Pucciniomycotina</taxon>
        <taxon>Pucciniomycetes</taxon>
        <taxon>Pucciniales</taxon>
        <taxon>Sphaerophragmiaceae</taxon>
        <taxon>Austropuccinia</taxon>
    </lineage>
</organism>
<evidence type="ECO:0000313" key="2">
    <source>
        <dbReference type="EMBL" id="MBW0574908.1"/>
    </source>
</evidence>
<comment type="caution">
    <text evidence="2">The sequence shown here is derived from an EMBL/GenBank/DDBJ whole genome shotgun (WGS) entry which is preliminary data.</text>
</comment>
<feature type="compositionally biased region" description="Basic and acidic residues" evidence="1">
    <location>
        <begin position="1"/>
        <end position="16"/>
    </location>
</feature>
<dbReference type="AlphaFoldDB" id="A0A9Q3PUR0"/>
<name>A0A9Q3PUR0_9BASI</name>
<feature type="compositionally biased region" description="Polar residues" evidence="1">
    <location>
        <begin position="21"/>
        <end position="37"/>
    </location>
</feature>
<sequence>MLSKDQKKLAHGKENSPVKAPQTSASKSAKQAQTNPKDQAEGQAKGKAQVEQALPTELQDSQKREDSHGQCVQYGKNSDGIQKQGRGNIEPIFSKEVDLVNLVR</sequence>
<keyword evidence="3" id="KW-1185">Reference proteome</keyword>
<evidence type="ECO:0000256" key="1">
    <source>
        <dbReference type="SAM" id="MobiDB-lite"/>
    </source>
</evidence>
<dbReference type="EMBL" id="AVOT02095182">
    <property type="protein sequence ID" value="MBW0574908.1"/>
    <property type="molecule type" value="Genomic_DNA"/>
</dbReference>
<evidence type="ECO:0000313" key="3">
    <source>
        <dbReference type="Proteomes" id="UP000765509"/>
    </source>
</evidence>